<reference evidence="3 4" key="1">
    <citation type="submission" date="2020-03" db="EMBL/GenBank/DDBJ databases">
        <title>Variable regions in the genome of staphylococcal bacteriophage Twort.</title>
        <authorList>
            <person name="Glowacka-Rutkowska A."/>
            <person name="Gawor J."/>
            <person name="Lobocka M."/>
        </authorList>
    </citation>
    <scope>NUCLEOTIDE SEQUENCE [LARGE SCALE GENOMIC DNA]</scope>
</reference>
<dbReference type="Gene3D" id="3.60.21.10">
    <property type="match status" value="1"/>
</dbReference>
<organismHost>
    <name type="scientific">Twortvirus twort</name>
    <dbReference type="NCBI Taxonomy" id="55510"/>
</organismHost>
<name>A0A6H0X539_BPTWO</name>
<dbReference type="Pfam" id="PF00149">
    <property type="entry name" value="Metallophos"/>
    <property type="match status" value="1"/>
</dbReference>
<feature type="domain" description="T4 RNA ligase 1-like N-terminal" evidence="2">
    <location>
        <begin position="483"/>
        <end position="689"/>
    </location>
</feature>
<dbReference type="GO" id="GO:0003972">
    <property type="term" value="F:RNA ligase (ATP) activity"/>
    <property type="evidence" value="ECO:0007669"/>
    <property type="project" value="TreeGrafter"/>
</dbReference>
<proteinExistence type="predicted"/>
<keyword evidence="3" id="KW-0436">Ligase</keyword>
<organism evidence="3 4">
    <name type="scientific">Staphylococcus phage Twort (strain DSM 17442 / HER 48)</name>
    <name type="common">Bacteriophage Twort</name>
    <dbReference type="NCBI Taxonomy" id="2908167"/>
    <lineage>
        <taxon>Viruses</taxon>
        <taxon>Duplodnaviria</taxon>
        <taxon>Heunggongvirae</taxon>
        <taxon>Uroviricota</taxon>
        <taxon>Caudoviricetes</taxon>
        <taxon>Herelleviridae</taxon>
        <taxon>Twortvirinae</taxon>
        <taxon>Twortvirus</taxon>
        <taxon>Twortvirus twort</taxon>
    </lineage>
</organism>
<dbReference type="SUPFAM" id="SSF52540">
    <property type="entry name" value="P-loop containing nucleoside triphosphate hydrolases"/>
    <property type="match status" value="1"/>
</dbReference>
<dbReference type="InterPro" id="IPR027417">
    <property type="entry name" value="P-loop_NTPase"/>
</dbReference>
<dbReference type="Gene3D" id="3.40.50.300">
    <property type="entry name" value="P-loop containing nucleotide triphosphate hydrolases"/>
    <property type="match status" value="1"/>
</dbReference>
<dbReference type="Pfam" id="PF13671">
    <property type="entry name" value="AAA_33"/>
    <property type="match status" value="1"/>
</dbReference>
<dbReference type="RefSeq" id="YP_238673.1">
    <property type="nucleotide sequence ID" value="NC_007021.1"/>
</dbReference>
<dbReference type="PANTHER" id="PTHR32004">
    <property type="entry name" value="TRNA LIGASE"/>
    <property type="match status" value="1"/>
</dbReference>
<dbReference type="InterPro" id="IPR004843">
    <property type="entry name" value="Calcineurin-like_PHP"/>
</dbReference>
<dbReference type="Proteomes" id="UP000503318">
    <property type="component" value="Segment"/>
</dbReference>
<dbReference type="PANTHER" id="PTHR32004:SF1">
    <property type="entry name" value="TRNA LIGASE"/>
    <property type="match status" value="1"/>
</dbReference>
<evidence type="ECO:0000313" key="4">
    <source>
        <dbReference type="Proteomes" id="UP000503318"/>
    </source>
</evidence>
<dbReference type="OrthoDB" id="2751at10239"/>
<evidence type="ECO:0000259" key="1">
    <source>
        <dbReference type="Pfam" id="PF00149"/>
    </source>
</evidence>
<dbReference type="InterPro" id="IPR019039">
    <property type="entry name" value="T4-Rnl1-like_N"/>
</dbReference>
<feature type="domain" description="Calcineurin-like phosphoesterase" evidence="1">
    <location>
        <begin position="175"/>
        <end position="380"/>
    </location>
</feature>
<evidence type="ECO:0000259" key="2">
    <source>
        <dbReference type="Pfam" id="PF09511"/>
    </source>
</evidence>
<sequence>MRQLVLLRGVPGVGKSTYIKENGLEQFTLSPDVLRTQCGSPVYNTKGQQVTTQENDNYIWTLLLEILEQRMIRGDFTVIDATHSTSKLIKKYEKLARKYRYRTYVVTLEEDLDTLLERNKNRESHKQVPEEVIENMYDRLQHENIPSYAKSVDKDNLLDTLKWDKDFMKVDHYNKIHVIGDVHSCFTVLSAFASVNKILDNPNELFIFVGDYFDRGIETKEVFEYLELICKQPNVILLEGNHERHLRNFIYLDNQELEELTDIYEDKDEFFNKAMKVFRARGFISTLRSFIKFGITQKRIKTVVEKLQQLAYFTYKGQDYVITHGGIMPQMLDNLNMVSTHQIINGVGGYEFDIDSEWDNSDTIQIHGHRNLYRQPLDTYKDSINLEGRVEKGGHLRAVTIDEDNSIMPHEIKNPVYNEKLLLDTRDHLKEIDPELTVETYLNIAKEDRKTIKVKPTHDDIVSVNFTKHAFTKKNWNQLSVTARGLFIREDDHTVVGRGYPKFFNINEMNETKLENLPDTLSFPVDVYEKENGFLGLMFYDEKRDEIIYASKSSTHLSKDNEYALMFKTIVENSKIDLNTLKETLKYSNSTFVFEVIDIENDPHIIEYNENKIVLLDIIKNELQFNKLPYKEVKSTAQYLGLPYKKQVTTLNTWVEFYNFVTEDNKEEIEGYVFEDSNKFMVKQKLEYYNNWKYMRGLISSVAKSSGNRPKQYILQKDKTLREFYYWLEKQDKNYLKENRDNIVGLRKEFLYEV</sequence>
<gene>
    <name evidence="3" type="ORF">TwortDSMZ_026</name>
</gene>
<protein>
    <submittedName>
        <fullName evidence="3">RNA ligase</fullName>
    </submittedName>
</protein>
<dbReference type="GO" id="GO:0006388">
    <property type="term" value="P:tRNA splicing, via endonucleolytic cleavage and ligation"/>
    <property type="evidence" value="ECO:0007669"/>
    <property type="project" value="TreeGrafter"/>
</dbReference>
<accession>A0A6H0X539</accession>
<dbReference type="SUPFAM" id="SSF56300">
    <property type="entry name" value="Metallo-dependent phosphatases"/>
    <property type="match status" value="1"/>
</dbReference>
<dbReference type="KEGG" id="vg:5130358"/>
<evidence type="ECO:0000313" key="3">
    <source>
        <dbReference type="EMBL" id="QIW89035.1"/>
    </source>
</evidence>
<dbReference type="EMBL" id="MT151386">
    <property type="protein sequence ID" value="QIW89035.1"/>
    <property type="molecule type" value="Genomic_DNA"/>
</dbReference>
<dbReference type="InterPro" id="IPR029052">
    <property type="entry name" value="Metallo-depent_PP-like"/>
</dbReference>
<dbReference type="GO" id="GO:0016787">
    <property type="term" value="F:hydrolase activity"/>
    <property type="evidence" value="ECO:0007669"/>
    <property type="project" value="InterPro"/>
</dbReference>
<dbReference type="Pfam" id="PF09511">
    <property type="entry name" value="RNA_lig_T4_1"/>
    <property type="match status" value="1"/>
</dbReference>